<dbReference type="GO" id="GO:0004553">
    <property type="term" value="F:hydrolase activity, hydrolyzing O-glycosyl compounds"/>
    <property type="evidence" value="ECO:0007669"/>
    <property type="project" value="InterPro"/>
</dbReference>
<evidence type="ECO:0000256" key="6">
    <source>
        <dbReference type="PIRSR" id="PIRSR606710-2"/>
    </source>
</evidence>
<keyword evidence="8" id="KW-0732">Signal</keyword>
<dbReference type="RefSeq" id="WP_203848805.1">
    <property type="nucleotide sequence ID" value="NZ_BAAAVW010000017.1"/>
</dbReference>
<feature type="chain" id="PRO_5037817430" description="Ricin B lectin domain-containing protein" evidence="8">
    <location>
        <begin position="28"/>
        <end position="459"/>
    </location>
</feature>
<keyword evidence="5 7" id="KW-0326">Glycosidase</keyword>
<name>A0A919PRB0_9ACTN</name>
<feature type="signal peptide" evidence="8">
    <location>
        <begin position="1"/>
        <end position="27"/>
    </location>
</feature>
<keyword evidence="2" id="KW-0858">Xylan degradation</keyword>
<evidence type="ECO:0000313" key="11">
    <source>
        <dbReference type="Proteomes" id="UP000660611"/>
    </source>
</evidence>
<dbReference type="PROSITE" id="PS50231">
    <property type="entry name" value="RICIN_B_LECTIN"/>
    <property type="match status" value="1"/>
</dbReference>
<accession>A0A919PRB0</accession>
<dbReference type="InterPro" id="IPR000772">
    <property type="entry name" value="Ricin_B_lectin"/>
</dbReference>
<dbReference type="InterPro" id="IPR052176">
    <property type="entry name" value="Glycosyl_Hydrlase_43_Enz"/>
</dbReference>
<dbReference type="PANTHER" id="PTHR43772">
    <property type="entry name" value="ENDO-1,4-BETA-XYLANASE"/>
    <property type="match status" value="1"/>
</dbReference>
<keyword evidence="11" id="KW-1185">Reference proteome</keyword>
<comment type="caution">
    <text evidence="10">The sequence shown here is derived from an EMBL/GenBank/DDBJ whole genome shotgun (WGS) entry which is preliminary data.</text>
</comment>
<dbReference type="Proteomes" id="UP000660611">
    <property type="component" value="Unassembled WGS sequence"/>
</dbReference>
<evidence type="ECO:0000256" key="8">
    <source>
        <dbReference type="SAM" id="SignalP"/>
    </source>
</evidence>
<dbReference type="SMART" id="SM00458">
    <property type="entry name" value="RICIN"/>
    <property type="match status" value="1"/>
</dbReference>
<dbReference type="InterPro" id="IPR006710">
    <property type="entry name" value="Glyco_hydro_43"/>
</dbReference>
<dbReference type="AlphaFoldDB" id="A0A919PRB0"/>
<evidence type="ECO:0000259" key="9">
    <source>
        <dbReference type="SMART" id="SM00458"/>
    </source>
</evidence>
<feature type="site" description="Important for catalytic activity, responsible for pKa modulation of the active site Glu and correct orientation of both the proton donor and substrate" evidence="6">
    <location>
        <position position="301"/>
    </location>
</feature>
<dbReference type="PANTHER" id="PTHR43772:SF2">
    <property type="entry name" value="PUTATIVE (AFU_ORTHOLOGUE AFUA_2G04480)-RELATED"/>
    <property type="match status" value="1"/>
</dbReference>
<comment type="similarity">
    <text evidence="1 7">Belongs to the glycosyl hydrolase 43 family.</text>
</comment>
<evidence type="ECO:0000256" key="4">
    <source>
        <dbReference type="ARBA" id="ARBA00023277"/>
    </source>
</evidence>
<evidence type="ECO:0000256" key="2">
    <source>
        <dbReference type="ARBA" id="ARBA00022651"/>
    </source>
</evidence>
<dbReference type="Gene3D" id="2.115.10.20">
    <property type="entry name" value="Glycosyl hydrolase domain, family 43"/>
    <property type="match status" value="1"/>
</dbReference>
<evidence type="ECO:0000256" key="3">
    <source>
        <dbReference type="ARBA" id="ARBA00022801"/>
    </source>
</evidence>
<dbReference type="GO" id="GO:0045493">
    <property type="term" value="P:xylan catabolic process"/>
    <property type="evidence" value="ECO:0007669"/>
    <property type="project" value="UniProtKB-KW"/>
</dbReference>
<dbReference type="InterPro" id="IPR035992">
    <property type="entry name" value="Ricin_B-like_lectins"/>
</dbReference>
<dbReference type="EMBL" id="BONQ01000081">
    <property type="protein sequence ID" value="GIG47060.1"/>
    <property type="molecule type" value="Genomic_DNA"/>
</dbReference>
<evidence type="ECO:0000313" key="10">
    <source>
        <dbReference type="EMBL" id="GIG47060.1"/>
    </source>
</evidence>
<dbReference type="Pfam" id="PF04616">
    <property type="entry name" value="Glyco_hydro_43"/>
    <property type="match status" value="1"/>
</dbReference>
<evidence type="ECO:0000256" key="7">
    <source>
        <dbReference type="RuleBase" id="RU361187"/>
    </source>
</evidence>
<feature type="domain" description="Ricin B lectin" evidence="9">
    <location>
        <begin position="33"/>
        <end position="171"/>
    </location>
</feature>
<evidence type="ECO:0000256" key="5">
    <source>
        <dbReference type="ARBA" id="ARBA00023295"/>
    </source>
</evidence>
<keyword evidence="4" id="KW-0119">Carbohydrate metabolism</keyword>
<dbReference type="InterPro" id="IPR023296">
    <property type="entry name" value="Glyco_hydro_beta-prop_sf"/>
</dbReference>
<organism evidence="10 11">
    <name type="scientific">Dactylosporangium siamense</name>
    <dbReference type="NCBI Taxonomy" id="685454"/>
    <lineage>
        <taxon>Bacteria</taxon>
        <taxon>Bacillati</taxon>
        <taxon>Actinomycetota</taxon>
        <taxon>Actinomycetes</taxon>
        <taxon>Micromonosporales</taxon>
        <taxon>Micromonosporaceae</taxon>
        <taxon>Dactylosporangium</taxon>
    </lineage>
</organism>
<keyword evidence="3 7" id="KW-0378">Hydrolase</keyword>
<dbReference type="CDD" id="cd09004">
    <property type="entry name" value="GH43_bXyl-like"/>
    <property type="match status" value="1"/>
</dbReference>
<evidence type="ECO:0000256" key="1">
    <source>
        <dbReference type="ARBA" id="ARBA00009865"/>
    </source>
</evidence>
<gene>
    <name evidence="10" type="ORF">Dsi01nite_051010</name>
</gene>
<dbReference type="Pfam" id="PF14200">
    <property type="entry name" value="RicinB_lectin_2"/>
    <property type="match status" value="1"/>
</dbReference>
<dbReference type="SUPFAM" id="SSF75005">
    <property type="entry name" value="Arabinanase/levansucrase/invertase"/>
    <property type="match status" value="1"/>
</dbReference>
<protein>
    <recommendedName>
        <fullName evidence="9">Ricin B lectin domain-containing protein</fullName>
    </recommendedName>
</protein>
<proteinExistence type="inferred from homology"/>
<dbReference type="SUPFAM" id="SSF50370">
    <property type="entry name" value="Ricin B-like lectins"/>
    <property type="match status" value="1"/>
</dbReference>
<sequence>MKGSTRALLTVAVTVGAIVVVTRPVDAATVDPTAYYQLVSRSSGKAVAVENASTGDNARIVQYTVDTAALSQQWQFVDAGGGYHRLRARHSGKVVDVAARSTADGASVVQYTDNAAVNQQFRLVDSDSGYVRLVNRNSGKALDVWGRSTADGAVISQYTDTNGTNQQWQLRRVTGGTALKNPVIPGYFADPQIEYLAGRYWIYPTSDGYADWSGTRFRAFSSPDLAVWTDNGVVLDLADVSWCHAKAWAPTIVHRNGVYWLYFSACQQIGVARSSSPGGPFVDALGAPLVRTNQYGEQEIDPDVFVDDDGTAYLYFGSGRAEVARLSSSMTALATAPTRVTPAGYREASNVFKRNGTYYLMYSEDDTRSADYRVSYATASSPLGPFTKAAGNPVLAKDTGKGILGTGHSSVVQVPGRDEWYIAYHRFAIPGGDGTHREVCVDRLTFAANGAINTVHPTR</sequence>
<keyword evidence="2" id="KW-0624">Polysaccharide degradation</keyword>
<reference evidence="10" key="1">
    <citation type="submission" date="2021-01" db="EMBL/GenBank/DDBJ databases">
        <title>Whole genome shotgun sequence of Dactylosporangium siamense NBRC 106093.</title>
        <authorList>
            <person name="Komaki H."/>
            <person name="Tamura T."/>
        </authorList>
    </citation>
    <scope>NUCLEOTIDE SEQUENCE</scope>
    <source>
        <strain evidence="10">NBRC 106093</strain>
    </source>
</reference>
<dbReference type="Gene3D" id="2.80.10.50">
    <property type="match status" value="2"/>
</dbReference>